<protein>
    <submittedName>
        <fullName evidence="1">Uncharacterized protein</fullName>
    </submittedName>
</protein>
<sequence>MTISTQAQLLAKFETLFKEKGRPEQLDESFIDELFIDIPVELNGEIINNIPSRLVRTQAIFGGSVSPPALEKFIVPGERKEYVVAPTISLEHSPKLVIETSAQVFGVLKGAAKYKINIVRLEDNSVLGYFEVFNRESLLRVAYM</sequence>
<dbReference type="AlphaFoldDB" id="A0AAV5ARK2"/>
<reference evidence="1" key="1">
    <citation type="submission" date="2021-10" db="EMBL/GenBank/DDBJ databases">
        <title>De novo Genome Assembly of Clathrus columnatus (Basidiomycota, Fungi) Using Illumina and Nanopore Sequence Data.</title>
        <authorList>
            <person name="Ogiso-Tanaka E."/>
            <person name="Itagaki H."/>
            <person name="Hosoya T."/>
            <person name="Hosaka K."/>
        </authorList>
    </citation>
    <scope>NUCLEOTIDE SEQUENCE</scope>
    <source>
        <strain evidence="1">MO-923</strain>
    </source>
</reference>
<dbReference type="Proteomes" id="UP001050691">
    <property type="component" value="Unassembled WGS sequence"/>
</dbReference>
<gene>
    <name evidence="1" type="ORF">Clacol_009589</name>
</gene>
<name>A0AAV5ARK2_9AGAM</name>
<dbReference type="EMBL" id="BPWL01000011">
    <property type="protein sequence ID" value="GJJ15313.1"/>
    <property type="molecule type" value="Genomic_DNA"/>
</dbReference>
<organism evidence="1 2">
    <name type="scientific">Clathrus columnatus</name>
    <dbReference type="NCBI Taxonomy" id="1419009"/>
    <lineage>
        <taxon>Eukaryota</taxon>
        <taxon>Fungi</taxon>
        <taxon>Dikarya</taxon>
        <taxon>Basidiomycota</taxon>
        <taxon>Agaricomycotina</taxon>
        <taxon>Agaricomycetes</taxon>
        <taxon>Phallomycetidae</taxon>
        <taxon>Phallales</taxon>
        <taxon>Clathraceae</taxon>
        <taxon>Clathrus</taxon>
    </lineage>
</organism>
<evidence type="ECO:0000313" key="2">
    <source>
        <dbReference type="Proteomes" id="UP001050691"/>
    </source>
</evidence>
<proteinExistence type="predicted"/>
<comment type="caution">
    <text evidence="1">The sequence shown here is derived from an EMBL/GenBank/DDBJ whole genome shotgun (WGS) entry which is preliminary data.</text>
</comment>
<accession>A0AAV5ARK2</accession>
<keyword evidence="2" id="KW-1185">Reference proteome</keyword>
<evidence type="ECO:0000313" key="1">
    <source>
        <dbReference type="EMBL" id="GJJ15313.1"/>
    </source>
</evidence>